<feature type="non-terminal residue" evidence="2">
    <location>
        <position position="128"/>
    </location>
</feature>
<protein>
    <submittedName>
        <fullName evidence="2">Uncharacterized protein</fullName>
    </submittedName>
</protein>
<proteinExistence type="predicted"/>
<dbReference type="EMBL" id="JANBQF010000043">
    <property type="protein sequence ID" value="KAJ2006922.1"/>
    <property type="molecule type" value="Genomic_DNA"/>
</dbReference>
<dbReference type="Proteomes" id="UP001150907">
    <property type="component" value="Unassembled WGS sequence"/>
</dbReference>
<evidence type="ECO:0000313" key="2">
    <source>
        <dbReference type="EMBL" id="KAJ2006922.1"/>
    </source>
</evidence>
<sequence>MSSLVPQYILERGNYAREYRRRSSCISRGSSTSSHHYNSAAKERTMSIASSSDGHLADGEGEMSTGVDLDSYQLGLLSVGHHNNAHLVLAATPFSRHSLNSPLDPSMRLTSDGADDEYSRLRIPRNAS</sequence>
<evidence type="ECO:0000256" key="1">
    <source>
        <dbReference type="SAM" id="MobiDB-lite"/>
    </source>
</evidence>
<evidence type="ECO:0000313" key="3">
    <source>
        <dbReference type="Proteomes" id="UP001150907"/>
    </source>
</evidence>
<accession>A0A9W8EH90</accession>
<dbReference type="AlphaFoldDB" id="A0A9W8EH90"/>
<feature type="region of interest" description="Disordered" evidence="1">
    <location>
        <begin position="26"/>
        <end position="64"/>
    </location>
</feature>
<name>A0A9W8EH90_9FUNG</name>
<feature type="region of interest" description="Disordered" evidence="1">
    <location>
        <begin position="99"/>
        <end position="128"/>
    </location>
</feature>
<dbReference type="OrthoDB" id="5556816at2759"/>
<reference evidence="2" key="1">
    <citation type="submission" date="2022-07" db="EMBL/GenBank/DDBJ databases">
        <title>Phylogenomic reconstructions and comparative analyses of Kickxellomycotina fungi.</title>
        <authorList>
            <person name="Reynolds N.K."/>
            <person name="Stajich J.E."/>
            <person name="Barry K."/>
            <person name="Grigoriev I.V."/>
            <person name="Crous P."/>
            <person name="Smith M.E."/>
        </authorList>
    </citation>
    <scope>NUCLEOTIDE SEQUENCE</scope>
    <source>
        <strain evidence="2">IMI 214461</strain>
    </source>
</reference>
<gene>
    <name evidence="2" type="ORF">H4R26_001108</name>
</gene>
<organism evidence="2 3">
    <name type="scientific">Coemansia thaxteri</name>
    <dbReference type="NCBI Taxonomy" id="2663907"/>
    <lineage>
        <taxon>Eukaryota</taxon>
        <taxon>Fungi</taxon>
        <taxon>Fungi incertae sedis</taxon>
        <taxon>Zoopagomycota</taxon>
        <taxon>Kickxellomycotina</taxon>
        <taxon>Kickxellomycetes</taxon>
        <taxon>Kickxellales</taxon>
        <taxon>Kickxellaceae</taxon>
        <taxon>Coemansia</taxon>
    </lineage>
</organism>
<comment type="caution">
    <text evidence="2">The sequence shown here is derived from an EMBL/GenBank/DDBJ whole genome shotgun (WGS) entry which is preliminary data.</text>
</comment>
<keyword evidence="3" id="KW-1185">Reference proteome</keyword>